<name>A0A1B4XDR0_9GAMM</name>
<organism evidence="1 2">
    <name type="scientific">Sulfuricaulis limicola</name>
    <dbReference type="NCBI Taxonomy" id="1620215"/>
    <lineage>
        <taxon>Bacteria</taxon>
        <taxon>Pseudomonadati</taxon>
        <taxon>Pseudomonadota</taxon>
        <taxon>Gammaproteobacteria</taxon>
        <taxon>Acidiferrobacterales</taxon>
        <taxon>Acidiferrobacteraceae</taxon>
        <taxon>Sulfuricaulis</taxon>
    </lineage>
</organism>
<dbReference type="EMBL" id="AP014879">
    <property type="protein sequence ID" value="BAV32933.1"/>
    <property type="molecule type" value="Genomic_DNA"/>
</dbReference>
<dbReference type="InParanoid" id="A0A1B4XDR0"/>
<protein>
    <submittedName>
        <fullName evidence="1">Uncharacterized protein</fullName>
    </submittedName>
</protein>
<gene>
    <name evidence="1" type="ORF">SCL_0611</name>
</gene>
<reference evidence="1 2" key="1">
    <citation type="submission" date="2015-05" db="EMBL/GenBank/DDBJ databases">
        <title>Complete genome sequence of a sulfur-oxidizing gammaproteobacterium strain HA5.</title>
        <authorList>
            <person name="Miura A."/>
            <person name="Kojima H."/>
            <person name="Fukui M."/>
        </authorList>
    </citation>
    <scope>NUCLEOTIDE SEQUENCE [LARGE SCALE GENOMIC DNA]</scope>
    <source>
        <strain evidence="1 2">HA5</strain>
    </source>
</reference>
<dbReference type="KEGG" id="slim:SCL_0611"/>
<proteinExistence type="predicted"/>
<evidence type="ECO:0000313" key="1">
    <source>
        <dbReference type="EMBL" id="BAV32933.1"/>
    </source>
</evidence>
<accession>A0A1B4XDR0</accession>
<sequence length="95" mass="10047">MRTNQPDTPAQGGQSAADGAAFLDFKKLAQSFPQIWRVLAAVGADGMLDRGLQQFPLVFGEDGYGALDARNVAAINEFPDHASPMRGRVDPASGT</sequence>
<dbReference type="Proteomes" id="UP000243180">
    <property type="component" value="Chromosome"/>
</dbReference>
<evidence type="ECO:0000313" key="2">
    <source>
        <dbReference type="Proteomes" id="UP000243180"/>
    </source>
</evidence>
<keyword evidence="2" id="KW-1185">Reference proteome</keyword>
<dbReference type="AlphaFoldDB" id="A0A1B4XDR0"/>